<dbReference type="EMBL" id="AE016825">
    <property type="protein sequence ID" value="AAQ59815.1"/>
    <property type="molecule type" value="Genomic_DNA"/>
</dbReference>
<dbReference type="OrthoDB" id="5677692at2"/>
<evidence type="ECO:0000313" key="2">
    <source>
        <dbReference type="Proteomes" id="UP000001424"/>
    </source>
</evidence>
<accession>Q7NW48</accession>
<evidence type="ECO:0000313" key="1">
    <source>
        <dbReference type="EMBL" id="AAQ59815.1"/>
    </source>
</evidence>
<proteinExistence type="predicted"/>
<organism evidence="1 2">
    <name type="scientific">Chromobacterium violaceum (strain ATCC 12472 / DSM 30191 / JCM 1249 / CCUG 213 / NBRC 12614 / NCIMB 9131 / NCTC 9757 / MK)</name>
    <dbReference type="NCBI Taxonomy" id="243365"/>
    <lineage>
        <taxon>Bacteria</taxon>
        <taxon>Pseudomonadati</taxon>
        <taxon>Pseudomonadota</taxon>
        <taxon>Betaproteobacteria</taxon>
        <taxon>Neisseriales</taxon>
        <taxon>Chromobacteriaceae</taxon>
        <taxon>Chromobacterium</taxon>
    </lineage>
</organism>
<sequence length="102" mass="11163">MSKAIEQTERETARWVALDALYHGGGYPVAERLILSVLEAVPLRASAADIRAHLAYLESAGLAEVTELPDGRVTARIERAGVDVVEYNAECPAGIARPKRYW</sequence>
<protein>
    <submittedName>
        <fullName evidence="1">Uncharacterized protein</fullName>
    </submittedName>
</protein>
<name>Q7NW48_CHRVO</name>
<dbReference type="STRING" id="243365.CV_2142"/>
<reference evidence="1 2" key="1">
    <citation type="journal article" date="2003" name="Proc. Natl. Acad. Sci. U.S.A.">
        <title>The complete genome sequence of Chromobacterium violaceum reveals remarkable and exploitable bacterial adaptability.</title>
        <authorList>
            <person name="Vasconcelos A.T.R."/>
            <person name="de Almeida D.F."/>
            <person name="Almeida F.C."/>
            <person name="de Almeida L.G.P."/>
            <person name="de Almeida R."/>
            <person name="Goncalves J.A.A."/>
            <person name="Andrade E.M."/>
            <person name="Antonio R.V."/>
            <person name="Araripe J."/>
            <person name="de Araujo M.F.F."/>
            <person name="Filho S.A."/>
            <person name="Azevedo V."/>
            <person name="Batista A.J."/>
            <person name="Bataus L.A.M."/>
            <person name="Batista J.S."/>
            <person name="Belo A."/>
            <person name="vander Berg C."/>
            <person name="Blamey J."/>
            <person name="Bogo M."/>
            <person name="Bonato S."/>
            <person name="Bordignon J."/>
            <person name="Brito C.A."/>
            <person name="Brocchi M."/>
            <person name="Burity H.A."/>
            <person name="Camargo A.A."/>
            <person name="Cardoso D.D.P."/>
            <person name="Carneiro N.P."/>
            <person name="Carraro D.M."/>
            <person name="Carvalho C.M.B."/>
            <person name="Cascardo J.C.M."/>
            <person name="Cavada B.S."/>
            <person name="Chueire L.M.O."/>
            <person name="Pasa T.B.C."/>
            <person name="Duran N."/>
            <person name="Fagundes N."/>
            <person name="Falcao C.L."/>
            <person name="Fantinatti F."/>
            <person name="Farias I.P."/>
            <person name="Felipe M.S.S."/>
            <person name="Ferrari L.P."/>
            <person name="Ferro J.A."/>
            <person name="Ferro M.I.T."/>
            <person name="Franco G.R."/>
            <person name="Freitas N.S.A."/>
            <person name="Furlan L.R."/>
            <person name="Gazzinelli R.T."/>
            <person name="Gomes E.A."/>
            <person name="Goncalves P.R."/>
            <person name="Grangeiro T.B."/>
            <person name="Grattapaglia D."/>
            <person name="Grisard E.C."/>
            <person name="Guimaraes C.T."/>
            <person name="Hanna E.S."/>
            <person name="Hungria M."/>
            <person name="Jardim S.N."/>
            <person name="Laurino J."/>
            <person name="Leoi L.C.T."/>
            <person name="Fassarella L."/>
            <person name="Lima A."/>
            <person name="Loureiro M.F."/>
            <person name="Lyra M.C.P."/>
            <person name="Macedo M."/>
            <person name="Madeira H.M.F."/>
            <person name="Manfio G.P."/>
            <person name="Maranhao A.Q."/>
            <person name="Martins W.S."/>
            <person name="di Mauro S.M.Z."/>
            <person name="de Medeiros S.R.B."/>
            <person name="Meissner R.D.V."/>
            <person name="Menck C.F.M."/>
            <person name="Moreira M.A.M."/>
            <person name="Nascimento F.F."/>
            <person name="Nicolas M.F."/>
            <person name="Oliveira J.G."/>
            <person name="Oliveira S.C."/>
            <person name="Paixao R.F.C."/>
            <person name="Parente J.A."/>
            <person name="Pedrosa F.O."/>
            <person name="Pena S.J.D."/>
            <person name="Perreira J.O."/>
            <person name="Perreira M."/>
            <person name="Pinto L.S.R.C."/>
            <person name="Pinto L.S."/>
            <person name="Porto J.I.R."/>
            <person name="Potrich D.P."/>
            <person name="Neto C.E.R."/>
            <person name="Reis A.M.M."/>
            <person name="Rigo L.U."/>
            <person name="Rondinelli E."/>
            <person name="dos Santos E.B.P."/>
            <person name="Santos F.R."/>
            <person name="Schneider M.P.C."/>
            <person name="Seuanez H.N."/>
            <person name="Silva A.M.R."/>
            <person name="da Silva A.L.C."/>
            <person name="Silva D.W."/>
            <person name="Silva R."/>
            <person name="Simoes I.C."/>
            <person name="Simon D."/>
            <person name="Soares C.M.A."/>
            <person name="Soares R.B.A."/>
            <person name="Souza E.M."/>
            <person name="Souza K.R.L."/>
            <person name="Souza R.C."/>
            <person name="Steffens M.B.R."/>
            <person name="Steindel M."/>
            <person name="Teixeira S.R."/>
            <person name="Urmenyi T."/>
            <person name="Vettore A."/>
            <person name="Wassem R."/>
            <person name="Zaha A."/>
            <person name="Simpson A.J.G."/>
        </authorList>
    </citation>
    <scope>NUCLEOTIDE SEQUENCE [LARGE SCALE GENOMIC DNA]</scope>
    <source>
        <strain evidence="2">ATCC 12472 / DSM 30191 / JCM 1249 / NBRC 12614 / NCIMB 9131 / NCTC 9757</strain>
    </source>
</reference>
<gene>
    <name evidence="1" type="ordered locus">CV_2142</name>
</gene>
<dbReference type="Proteomes" id="UP000001424">
    <property type="component" value="Chromosome"/>
</dbReference>
<dbReference type="HOGENOM" id="CLU_173966_0_0_4"/>
<keyword evidence="2" id="KW-1185">Reference proteome</keyword>
<dbReference type="RefSeq" id="WP_011135690.1">
    <property type="nucleotide sequence ID" value="NC_005085.1"/>
</dbReference>
<dbReference type="AlphaFoldDB" id="Q7NW48"/>
<dbReference type="eggNOG" id="ENOG5032UVD">
    <property type="taxonomic scope" value="Bacteria"/>
</dbReference>
<dbReference type="KEGG" id="cvi:CV_2142"/>